<dbReference type="Pfam" id="PF13231">
    <property type="entry name" value="PMT_2"/>
    <property type="match status" value="1"/>
</dbReference>
<comment type="subcellular location">
    <subcellularLocation>
        <location evidence="1">Cell membrane</location>
        <topology evidence="1">Multi-pass membrane protein</topology>
    </subcellularLocation>
</comment>
<feature type="transmembrane region" description="Helical" evidence="9">
    <location>
        <begin position="442"/>
        <end position="459"/>
    </location>
</feature>
<gene>
    <name evidence="12" type="ORF">ACFQDO_17340</name>
</gene>
<keyword evidence="2" id="KW-1003">Cell membrane</keyword>
<keyword evidence="4 12" id="KW-0808">Transferase</keyword>
<keyword evidence="6 9" id="KW-1133">Transmembrane helix</keyword>
<feature type="transmembrane region" description="Helical" evidence="9">
    <location>
        <begin position="245"/>
        <end position="263"/>
    </location>
</feature>
<dbReference type="InterPro" id="IPR050297">
    <property type="entry name" value="LipidA_mod_glycosyltrf_83"/>
</dbReference>
<evidence type="ECO:0000256" key="9">
    <source>
        <dbReference type="SAM" id="Phobius"/>
    </source>
</evidence>
<proteinExistence type="predicted"/>
<feature type="transmembrane region" description="Helical" evidence="9">
    <location>
        <begin position="200"/>
        <end position="233"/>
    </location>
</feature>
<feature type="transmembrane region" description="Helical" evidence="9">
    <location>
        <begin position="385"/>
        <end position="407"/>
    </location>
</feature>
<reference evidence="13" key="1">
    <citation type="journal article" date="2019" name="Int. J. Syst. Evol. Microbiol.">
        <title>The Global Catalogue of Microorganisms (GCM) 10K type strain sequencing project: providing services to taxonomists for standard genome sequencing and annotation.</title>
        <authorList>
            <consortium name="The Broad Institute Genomics Platform"/>
            <consortium name="The Broad Institute Genome Sequencing Center for Infectious Disease"/>
            <person name="Wu L."/>
            <person name="Ma J."/>
        </authorList>
    </citation>
    <scope>NUCLEOTIDE SEQUENCE [LARGE SCALE GENOMIC DNA]</scope>
    <source>
        <strain evidence="13">KACC 14249</strain>
    </source>
</reference>
<keyword evidence="5 9" id="KW-0812">Transmembrane</keyword>
<feature type="region of interest" description="Disordered" evidence="8">
    <location>
        <begin position="500"/>
        <end position="560"/>
    </location>
</feature>
<evidence type="ECO:0000256" key="8">
    <source>
        <dbReference type="SAM" id="MobiDB-lite"/>
    </source>
</evidence>
<sequence length="699" mass="70554">MSTPAPALPRHANPVPDVRAAEPPRTRRSLDRLWRGRPDDPAWVRPSLIALLAATAVLYLWNLGDSGWGNSFYSAAAQAGSQSWKAMFFGASDAASSITVDKTPMSLWVMAASVRVFGLSSWSILVPQALMGVAGVGLLYATVRRAFTPAAGLIAGVVMATTPVAALMFRFNNPDALLVLLLVGAAYATLRAVERASTRWIVLAAVLVGCGFMTKMLQALLVVPVLVLVYAVCAPTTVRRRVVDLLWAGLALLLAGGWWVAIVELVPASARPYIGGSQDNSILELALGYNGLGRLSGNETGSVGGGGGTGGGNWGSTGLTRLLTGENAGQAGWLIPAALLLLVSGVVALGRAPRTERRRAAFAVWGGWLLVTGLTFSLMQGIFHVYYTVALAPAIGALVGMGAVTLWQRREPGWSFVLGAVVMISAAWSWSLLGAATGWHPWLRWVVLGLGLASGLALMARPWLSASLRGWTVAAALAAVLLGPIGWTLTTVTTPHTGSIVTAGPAVQGTSGGPGGGGGRGPGGLGGGAGGPGGAGTGTGPQGQLGAPPQGAAGTQGGQRMGGGLGGVGGLLNASTPSAAMVTALQQDAASYTWAAAAVGSQTAAGLQLGAEVPVMAIGGFNGSDPSPTLAQFQQYVADGKIHYFVGSGGGGGGGQQSGGSNASSEIATWVADNFTATTIGGTTVYDLSGGASASSTTT</sequence>
<feature type="transmembrane region" description="Helical" evidence="9">
    <location>
        <begin position="362"/>
        <end position="379"/>
    </location>
</feature>
<dbReference type="RefSeq" id="WP_345717438.1">
    <property type="nucleotide sequence ID" value="NZ_BAABFP010000007.1"/>
</dbReference>
<protein>
    <submittedName>
        <fullName evidence="12">ArnT family glycosyltransferase</fullName>
        <ecNumber evidence="12">2.4.-.-</ecNumber>
    </submittedName>
</protein>
<name>A0ABW1JHR6_9ACTN</name>
<feature type="domain" description="Putative mannosyltransferase YkcA/B-like C-terminal" evidence="11">
    <location>
        <begin position="581"/>
        <end position="674"/>
    </location>
</feature>
<feature type="compositionally biased region" description="Basic and acidic residues" evidence="8">
    <location>
        <begin position="19"/>
        <end position="33"/>
    </location>
</feature>
<evidence type="ECO:0000313" key="13">
    <source>
        <dbReference type="Proteomes" id="UP001596189"/>
    </source>
</evidence>
<feature type="transmembrane region" description="Helical" evidence="9">
    <location>
        <begin position="414"/>
        <end position="436"/>
    </location>
</feature>
<evidence type="ECO:0000256" key="5">
    <source>
        <dbReference type="ARBA" id="ARBA00022692"/>
    </source>
</evidence>
<evidence type="ECO:0000256" key="1">
    <source>
        <dbReference type="ARBA" id="ARBA00004651"/>
    </source>
</evidence>
<dbReference type="EMBL" id="JBHSRD010000008">
    <property type="protein sequence ID" value="MFC6008901.1"/>
    <property type="molecule type" value="Genomic_DNA"/>
</dbReference>
<evidence type="ECO:0000259" key="11">
    <source>
        <dbReference type="Pfam" id="PF24878"/>
    </source>
</evidence>
<feature type="transmembrane region" description="Helical" evidence="9">
    <location>
        <begin position="116"/>
        <end position="140"/>
    </location>
</feature>
<feature type="region of interest" description="Disordered" evidence="8">
    <location>
        <begin position="1"/>
        <end position="33"/>
    </location>
</feature>
<dbReference type="EC" id="2.4.-.-" evidence="12"/>
<keyword evidence="13" id="KW-1185">Reference proteome</keyword>
<dbReference type="PANTHER" id="PTHR33908">
    <property type="entry name" value="MANNOSYLTRANSFERASE YKCB-RELATED"/>
    <property type="match status" value="1"/>
</dbReference>
<feature type="compositionally biased region" description="Gly residues" evidence="8">
    <location>
        <begin position="510"/>
        <end position="543"/>
    </location>
</feature>
<dbReference type="PANTHER" id="PTHR33908:SF3">
    <property type="entry name" value="UNDECAPRENYL PHOSPHATE-ALPHA-4-AMINO-4-DEOXY-L-ARABINOSE ARABINOSYL TRANSFERASE"/>
    <property type="match status" value="1"/>
</dbReference>
<evidence type="ECO:0000256" key="2">
    <source>
        <dbReference type="ARBA" id="ARBA00022475"/>
    </source>
</evidence>
<organism evidence="12 13">
    <name type="scientific">Angustibacter luteus</name>
    <dbReference type="NCBI Taxonomy" id="658456"/>
    <lineage>
        <taxon>Bacteria</taxon>
        <taxon>Bacillati</taxon>
        <taxon>Actinomycetota</taxon>
        <taxon>Actinomycetes</taxon>
        <taxon>Kineosporiales</taxon>
        <taxon>Kineosporiaceae</taxon>
    </lineage>
</organism>
<feature type="transmembrane region" description="Helical" evidence="9">
    <location>
        <begin position="471"/>
        <end position="489"/>
    </location>
</feature>
<evidence type="ECO:0000256" key="7">
    <source>
        <dbReference type="ARBA" id="ARBA00023136"/>
    </source>
</evidence>
<dbReference type="InterPro" id="IPR038731">
    <property type="entry name" value="RgtA/B/C-like"/>
</dbReference>
<dbReference type="Pfam" id="PF24878">
    <property type="entry name" value="YkcB_C"/>
    <property type="match status" value="1"/>
</dbReference>
<evidence type="ECO:0000256" key="4">
    <source>
        <dbReference type="ARBA" id="ARBA00022679"/>
    </source>
</evidence>
<keyword evidence="3 12" id="KW-0328">Glycosyltransferase</keyword>
<evidence type="ECO:0000256" key="3">
    <source>
        <dbReference type="ARBA" id="ARBA00022676"/>
    </source>
</evidence>
<dbReference type="InterPro" id="IPR056785">
    <property type="entry name" value="YkcA/B-like_C"/>
</dbReference>
<feature type="transmembrane region" description="Helical" evidence="9">
    <location>
        <begin position="146"/>
        <end position="169"/>
    </location>
</feature>
<dbReference type="GO" id="GO:0016757">
    <property type="term" value="F:glycosyltransferase activity"/>
    <property type="evidence" value="ECO:0007669"/>
    <property type="project" value="UniProtKB-KW"/>
</dbReference>
<evidence type="ECO:0000256" key="6">
    <source>
        <dbReference type="ARBA" id="ARBA00022989"/>
    </source>
</evidence>
<comment type="caution">
    <text evidence="12">The sequence shown here is derived from an EMBL/GenBank/DDBJ whole genome shotgun (WGS) entry which is preliminary data.</text>
</comment>
<feature type="compositionally biased region" description="Low complexity" evidence="8">
    <location>
        <begin position="544"/>
        <end position="553"/>
    </location>
</feature>
<evidence type="ECO:0000259" key="10">
    <source>
        <dbReference type="Pfam" id="PF13231"/>
    </source>
</evidence>
<feature type="domain" description="Glycosyltransferase RgtA/B/C/D-like" evidence="10">
    <location>
        <begin position="101"/>
        <end position="255"/>
    </location>
</feature>
<dbReference type="Proteomes" id="UP001596189">
    <property type="component" value="Unassembled WGS sequence"/>
</dbReference>
<accession>A0ABW1JHR6</accession>
<keyword evidence="7 9" id="KW-0472">Membrane</keyword>
<feature type="transmembrane region" description="Helical" evidence="9">
    <location>
        <begin position="42"/>
        <end position="61"/>
    </location>
</feature>
<evidence type="ECO:0000313" key="12">
    <source>
        <dbReference type="EMBL" id="MFC6008901.1"/>
    </source>
</evidence>
<feature type="transmembrane region" description="Helical" evidence="9">
    <location>
        <begin position="331"/>
        <end position="350"/>
    </location>
</feature>